<dbReference type="Gene3D" id="3.30.70.1740">
    <property type="entry name" value="Bypass-of-forespore C, C-terminal domain"/>
    <property type="match status" value="1"/>
</dbReference>
<sequence>MQTKILYVGLAISLLITGGLANKVVQQNNEIAQYKQPSEVASTIEQAGVNQPLVLEVTLQKQYVDGKIAEETHEETIGAMEDFWANYQGWQLIEQETGAMTFRKNVNDISPYLKKYGYFGLQDGKLSIFEGKPTHDQVIQSFYQIDTDMLESMRREELENGIKINSKETYLETLEVYRDLSPTKQVQG</sequence>
<reference evidence="3" key="1">
    <citation type="journal article" date="2014" name="Int. J. Syst. Evol. Microbiol.">
        <title>Complete genome sequence of Corynebacterium casei LMG S-19264T (=DSM 44701T), isolated from a smear-ripened cheese.</title>
        <authorList>
            <consortium name="US DOE Joint Genome Institute (JGI-PGF)"/>
            <person name="Walter F."/>
            <person name="Albersmeier A."/>
            <person name="Kalinowski J."/>
            <person name="Ruckert C."/>
        </authorList>
    </citation>
    <scope>NUCLEOTIDE SEQUENCE</scope>
    <source>
        <strain evidence="3">CGMCC 1.6333</strain>
    </source>
</reference>
<dbReference type="Proteomes" id="UP000618460">
    <property type="component" value="Unassembled WGS sequence"/>
</dbReference>
<name>A0A917TLZ4_9BACI</name>
<feature type="domain" description="Bypass-of-forespore C N-terminal" evidence="2">
    <location>
        <begin position="56"/>
        <end position="104"/>
    </location>
</feature>
<gene>
    <name evidence="3" type="ORF">GCM10011351_11660</name>
</gene>
<dbReference type="InterPro" id="IPR038118">
    <property type="entry name" value="BOFC_N_sf"/>
</dbReference>
<dbReference type="InterPro" id="IPR038117">
    <property type="entry name" value="BofC_C_sf"/>
</dbReference>
<organism evidence="3 4">
    <name type="scientific">Paraliobacillus quinghaiensis</name>
    <dbReference type="NCBI Taxonomy" id="470815"/>
    <lineage>
        <taxon>Bacteria</taxon>
        <taxon>Bacillati</taxon>
        <taxon>Bacillota</taxon>
        <taxon>Bacilli</taxon>
        <taxon>Bacillales</taxon>
        <taxon>Bacillaceae</taxon>
        <taxon>Paraliobacillus</taxon>
    </lineage>
</organism>
<protein>
    <recommendedName>
        <fullName evidence="5">Bypass-of-forespore protein C</fullName>
    </recommendedName>
</protein>
<evidence type="ECO:0000259" key="1">
    <source>
        <dbReference type="Pfam" id="PF08955"/>
    </source>
</evidence>
<dbReference type="EMBL" id="BMLG01000003">
    <property type="protein sequence ID" value="GGM27455.1"/>
    <property type="molecule type" value="Genomic_DNA"/>
</dbReference>
<evidence type="ECO:0008006" key="5">
    <source>
        <dbReference type="Google" id="ProtNLM"/>
    </source>
</evidence>
<dbReference type="Gene3D" id="3.10.20.420">
    <property type="entry name" value="Bypass-of-forespore C, N-terminal domain"/>
    <property type="match status" value="1"/>
</dbReference>
<dbReference type="InterPro" id="IPR015071">
    <property type="entry name" value="BOFC_N"/>
</dbReference>
<evidence type="ECO:0000313" key="4">
    <source>
        <dbReference type="Proteomes" id="UP000618460"/>
    </source>
</evidence>
<keyword evidence="4" id="KW-1185">Reference proteome</keyword>
<dbReference type="AlphaFoldDB" id="A0A917TLZ4"/>
<dbReference type="RefSeq" id="WP_229666624.1">
    <property type="nucleotide sequence ID" value="NZ_BMLG01000003.1"/>
</dbReference>
<accession>A0A917TLZ4</accession>
<feature type="domain" description="Bypass of forespore C C-terminal" evidence="1">
    <location>
        <begin position="107"/>
        <end position="178"/>
    </location>
</feature>
<dbReference type="InterPro" id="IPR015050">
    <property type="entry name" value="BofC_C"/>
</dbReference>
<reference evidence="3" key="2">
    <citation type="submission" date="2020-09" db="EMBL/GenBank/DDBJ databases">
        <authorList>
            <person name="Sun Q."/>
            <person name="Zhou Y."/>
        </authorList>
    </citation>
    <scope>NUCLEOTIDE SEQUENCE</scope>
    <source>
        <strain evidence="3">CGMCC 1.6333</strain>
    </source>
</reference>
<dbReference type="Pfam" id="PF08977">
    <property type="entry name" value="BOFC_N"/>
    <property type="match status" value="1"/>
</dbReference>
<proteinExistence type="predicted"/>
<comment type="caution">
    <text evidence="3">The sequence shown here is derived from an EMBL/GenBank/DDBJ whole genome shotgun (WGS) entry which is preliminary data.</text>
</comment>
<evidence type="ECO:0000313" key="3">
    <source>
        <dbReference type="EMBL" id="GGM27455.1"/>
    </source>
</evidence>
<dbReference type="Pfam" id="PF08955">
    <property type="entry name" value="BofC_C"/>
    <property type="match status" value="1"/>
</dbReference>
<evidence type="ECO:0000259" key="2">
    <source>
        <dbReference type="Pfam" id="PF08977"/>
    </source>
</evidence>